<reference evidence="12 13" key="1">
    <citation type="journal article" date="2013" name="PLoS ONE">
        <title>Assembly-driven community genomics of a hypersaline microbial ecosystem.</title>
        <authorList>
            <person name="Podell S."/>
            <person name="Ugalde J.A."/>
            <person name="Narasingarao P."/>
            <person name="Banfield J.F."/>
            <person name="Heidelberg K.B."/>
            <person name="Allen E.E."/>
        </authorList>
    </citation>
    <scope>NUCLEOTIDE SEQUENCE [LARGE SCALE GENOMIC DNA]</scope>
    <source>
        <strain evidence="13">J07HQW1</strain>
    </source>
</reference>
<dbReference type="PROSITE" id="PS00211">
    <property type="entry name" value="ABC_TRANSPORTER_1"/>
    <property type="match status" value="1"/>
</dbReference>
<dbReference type="HOGENOM" id="CLU_000604_1_1_2"/>
<evidence type="ECO:0000256" key="10">
    <source>
        <dbReference type="ARBA" id="ARBA00047936"/>
    </source>
</evidence>
<dbReference type="GO" id="GO:0016887">
    <property type="term" value="F:ATP hydrolysis activity"/>
    <property type="evidence" value="ECO:0007669"/>
    <property type="project" value="InterPro"/>
</dbReference>
<dbReference type="EMBL" id="KE356560">
    <property type="protein sequence ID" value="ERG91686.1"/>
    <property type="molecule type" value="Genomic_DNA"/>
</dbReference>
<evidence type="ECO:0000313" key="12">
    <source>
        <dbReference type="EMBL" id="ERG91686.1"/>
    </source>
</evidence>
<keyword evidence="4" id="KW-0547">Nucleotide-binding</keyword>
<keyword evidence="3" id="KW-0500">Molybdenum</keyword>
<evidence type="ECO:0000256" key="6">
    <source>
        <dbReference type="ARBA" id="ARBA00038307"/>
    </source>
</evidence>
<evidence type="ECO:0000256" key="2">
    <source>
        <dbReference type="ARBA" id="ARBA00022448"/>
    </source>
</evidence>
<evidence type="ECO:0000313" key="13">
    <source>
        <dbReference type="Proteomes" id="UP000030649"/>
    </source>
</evidence>
<dbReference type="PANTHER" id="PTHR42781">
    <property type="entry name" value="SPERMIDINE/PUTRESCINE IMPORT ATP-BINDING PROTEIN POTA"/>
    <property type="match status" value="1"/>
</dbReference>
<keyword evidence="2" id="KW-0813">Transport</keyword>
<dbReference type="SUPFAM" id="SSF52540">
    <property type="entry name" value="P-loop containing nucleoside triphosphate hydrolases"/>
    <property type="match status" value="1"/>
</dbReference>
<dbReference type="InterPro" id="IPR017871">
    <property type="entry name" value="ABC_transporter-like_CS"/>
</dbReference>
<dbReference type="GO" id="GO:0043190">
    <property type="term" value="C:ATP-binding cassette (ABC) transporter complex"/>
    <property type="evidence" value="ECO:0007669"/>
    <property type="project" value="InterPro"/>
</dbReference>
<proteinExistence type="inferred from homology"/>
<dbReference type="InterPro" id="IPR008995">
    <property type="entry name" value="Mo/tungstate-bd_C_term_dom"/>
</dbReference>
<protein>
    <recommendedName>
        <fullName evidence="9">Molybdate/tungstate import ATP-binding protein WtpC</fullName>
        <ecNumber evidence="8">7.3.2.6</ecNumber>
    </recommendedName>
</protein>
<dbReference type="GO" id="GO:0005524">
    <property type="term" value="F:ATP binding"/>
    <property type="evidence" value="ECO:0007669"/>
    <property type="project" value="UniProtKB-KW"/>
</dbReference>
<accession>U1PHP0</accession>
<dbReference type="STRING" id="1238424.J07HQW1_01720"/>
<evidence type="ECO:0000256" key="5">
    <source>
        <dbReference type="ARBA" id="ARBA00022840"/>
    </source>
</evidence>
<dbReference type="AlphaFoldDB" id="U1PHP0"/>
<dbReference type="SUPFAM" id="SSF50331">
    <property type="entry name" value="MOP-like"/>
    <property type="match status" value="1"/>
</dbReference>
<organism evidence="12 13">
    <name type="scientific">Haloquadratum walsbyi J07HQW1</name>
    <dbReference type="NCBI Taxonomy" id="1238424"/>
    <lineage>
        <taxon>Archaea</taxon>
        <taxon>Methanobacteriati</taxon>
        <taxon>Methanobacteriota</taxon>
        <taxon>Stenosarchaea group</taxon>
        <taxon>Halobacteria</taxon>
        <taxon>Halobacteriales</taxon>
        <taxon>Haloferacaceae</taxon>
        <taxon>Haloquadratum</taxon>
    </lineage>
</organism>
<dbReference type="InterPro" id="IPR003593">
    <property type="entry name" value="AAA+_ATPase"/>
</dbReference>
<evidence type="ECO:0000256" key="3">
    <source>
        <dbReference type="ARBA" id="ARBA00022505"/>
    </source>
</evidence>
<comment type="subcellular location">
    <subcellularLocation>
        <location evidence="1">Cell membrane</location>
        <topology evidence="1">Peripheral membrane protein</topology>
    </subcellularLocation>
</comment>
<dbReference type="Pfam" id="PF08402">
    <property type="entry name" value="TOBE_2"/>
    <property type="match status" value="1"/>
</dbReference>
<dbReference type="InterPro" id="IPR050093">
    <property type="entry name" value="ABC_SmlMolc_Importer"/>
</dbReference>
<dbReference type="Pfam" id="PF00005">
    <property type="entry name" value="ABC_tran"/>
    <property type="match status" value="1"/>
</dbReference>
<feature type="domain" description="ABC transporter" evidence="11">
    <location>
        <begin position="3"/>
        <end position="228"/>
    </location>
</feature>
<dbReference type="InterPro" id="IPR003439">
    <property type="entry name" value="ABC_transporter-like_ATP-bd"/>
</dbReference>
<evidence type="ECO:0000256" key="1">
    <source>
        <dbReference type="ARBA" id="ARBA00004202"/>
    </source>
</evidence>
<comment type="similarity">
    <text evidence="6">Belongs to the ABC transporter superfamily. Sulfate/tungstate importer (TC 3.A.1.6) family.</text>
</comment>
<dbReference type="PROSITE" id="PS50893">
    <property type="entry name" value="ABC_TRANSPORTER_2"/>
    <property type="match status" value="1"/>
</dbReference>
<dbReference type="Gene3D" id="3.40.50.300">
    <property type="entry name" value="P-loop containing nucleotide triphosphate hydrolases"/>
    <property type="match status" value="1"/>
</dbReference>
<sequence>MTRLTADIHATFTADGTEPFTVDAAIEVEPNETCVILGPSGSGKTLLLETIAGFHEHSGVVMTNQTDITNHPPEEREFGFVFQDYALFPHMTVRGNVEYGTRYRESSRDVDTLLTELGVNHLTERTPPTLSGGEKQRVALARALAIRPSVMLLDEPLAALDVPTQQTLRDDLADVLVDVTAVYVTHNRTTARAIADRIGVMQDGKIVQRGSPEDVFERPQSPMVARFTGANVIDLSAAPSLRRVLNSDIKSHTHSDGGTPSSSDHTEATDTAVHVAIRPEAITLSEEGDISATVERVVREDTTNRVTLAFDDVTVETFVNSSSPPVVGTEISLAFPRDRLHPCEDHTHLNGK</sequence>
<dbReference type="SMART" id="SM00382">
    <property type="entry name" value="AAA"/>
    <property type="match status" value="1"/>
</dbReference>
<dbReference type="InterPro" id="IPR013611">
    <property type="entry name" value="Transp-assoc_OB_typ2"/>
</dbReference>
<evidence type="ECO:0000256" key="8">
    <source>
        <dbReference type="ARBA" id="ARBA00039025"/>
    </source>
</evidence>
<comment type="subunit">
    <text evidence="7">The complex is composed of two ATP-binding proteins (WtpC), two transmembrane proteins (WtpB) and a solute-binding protein (WtpA).</text>
</comment>
<evidence type="ECO:0000256" key="4">
    <source>
        <dbReference type="ARBA" id="ARBA00022741"/>
    </source>
</evidence>
<dbReference type="Proteomes" id="UP000030649">
    <property type="component" value="Unassembled WGS sequence"/>
</dbReference>
<evidence type="ECO:0000259" key="11">
    <source>
        <dbReference type="PROSITE" id="PS50893"/>
    </source>
</evidence>
<evidence type="ECO:0000256" key="9">
    <source>
        <dbReference type="ARBA" id="ARBA00041133"/>
    </source>
</evidence>
<gene>
    <name evidence="12" type="ORF">J07HQW1_01720</name>
</gene>
<dbReference type="PANTHER" id="PTHR42781:SF4">
    <property type="entry name" value="SPERMIDINE_PUTRESCINE IMPORT ATP-BINDING PROTEIN POTA"/>
    <property type="match status" value="1"/>
</dbReference>
<evidence type="ECO:0000256" key="7">
    <source>
        <dbReference type="ARBA" id="ARBA00038781"/>
    </source>
</evidence>
<dbReference type="EC" id="7.3.2.6" evidence="8"/>
<keyword evidence="5" id="KW-0067">ATP-binding</keyword>
<dbReference type="InterPro" id="IPR027417">
    <property type="entry name" value="P-loop_NTPase"/>
</dbReference>
<dbReference type="GO" id="GO:1901238">
    <property type="term" value="F:ABC-type tungstate transporter activity"/>
    <property type="evidence" value="ECO:0007669"/>
    <property type="project" value="UniProtKB-EC"/>
</dbReference>
<name>U1PHP0_9EURY</name>
<comment type="catalytic activity">
    <reaction evidence="10">
        <text>tungstate(in) + ATP + H2O = tungstate(out) + ADP + phosphate + H(+)</text>
        <dbReference type="Rhea" id="RHEA:35027"/>
        <dbReference type="ChEBI" id="CHEBI:15377"/>
        <dbReference type="ChEBI" id="CHEBI:15378"/>
        <dbReference type="ChEBI" id="CHEBI:30616"/>
        <dbReference type="ChEBI" id="CHEBI:43474"/>
        <dbReference type="ChEBI" id="CHEBI:46502"/>
        <dbReference type="ChEBI" id="CHEBI:456216"/>
        <dbReference type="EC" id="7.3.2.6"/>
    </reaction>
</comment>